<evidence type="ECO:0000259" key="4">
    <source>
        <dbReference type="Pfam" id="PF13458"/>
    </source>
</evidence>
<evidence type="ECO:0000313" key="5">
    <source>
        <dbReference type="EMBL" id="MBB5022400.1"/>
    </source>
</evidence>
<dbReference type="PANTHER" id="PTHR30483">
    <property type="entry name" value="LEUCINE-SPECIFIC-BINDING PROTEIN"/>
    <property type="match status" value="1"/>
</dbReference>
<proteinExistence type="inferred from homology"/>
<dbReference type="PANTHER" id="PTHR30483:SF6">
    <property type="entry name" value="PERIPLASMIC BINDING PROTEIN OF ABC TRANSPORTER FOR NATURAL AMINO ACIDS"/>
    <property type="match status" value="1"/>
</dbReference>
<accession>A0A7W7Y5E4</accession>
<dbReference type="EMBL" id="JACHID010000010">
    <property type="protein sequence ID" value="MBB5022400.1"/>
    <property type="molecule type" value="Genomic_DNA"/>
</dbReference>
<protein>
    <submittedName>
        <fullName evidence="5">Branched-chain amino acid transport system substrate-binding protein</fullName>
    </submittedName>
</protein>
<organism evidence="5 6">
    <name type="scientific">Desulfurispira natronophila</name>
    <dbReference type="NCBI Taxonomy" id="682562"/>
    <lineage>
        <taxon>Bacteria</taxon>
        <taxon>Pseudomonadati</taxon>
        <taxon>Chrysiogenota</taxon>
        <taxon>Chrysiogenia</taxon>
        <taxon>Chrysiogenales</taxon>
        <taxon>Chrysiogenaceae</taxon>
        <taxon>Desulfurispira</taxon>
    </lineage>
</organism>
<keyword evidence="6" id="KW-1185">Reference proteome</keyword>
<dbReference type="Proteomes" id="UP000528322">
    <property type="component" value="Unassembled WGS sequence"/>
</dbReference>
<dbReference type="AlphaFoldDB" id="A0A7W7Y5E4"/>
<feature type="chain" id="PRO_5031139841" evidence="3">
    <location>
        <begin position="20"/>
        <end position="393"/>
    </location>
</feature>
<comment type="caution">
    <text evidence="5">The sequence shown here is derived from an EMBL/GenBank/DDBJ whole genome shotgun (WGS) entry which is preliminary data.</text>
</comment>
<dbReference type="InterPro" id="IPR028082">
    <property type="entry name" value="Peripla_BP_I"/>
</dbReference>
<feature type="domain" description="Leucine-binding protein" evidence="4">
    <location>
        <begin position="23"/>
        <end position="348"/>
    </location>
</feature>
<evidence type="ECO:0000256" key="1">
    <source>
        <dbReference type="ARBA" id="ARBA00010062"/>
    </source>
</evidence>
<dbReference type="InterPro" id="IPR028081">
    <property type="entry name" value="Leu-bd"/>
</dbReference>
<feature type="signal peptide" evidence="3">
    <location>
        <begin position="1"/>
        <end position="19"/>
    </location>
</feature>
<keyword evidence="2 3" id="KW-0732">Signal</keyword>
<reference evidence="5 6" key="1">
    <citation type="submission" date="2020-08" db="EMBL/GenBank/DDBJ databases">
        <title>Genomic Encyclopedia of Type Strains, Phase IV (KMG-IV): sequencing the most valuable type-strain genomes for metagenomic binning, comparative biology and taxonomic classification.</title>
        <authorList>
            <person name="Goeker M."/>
        </authorList>
    </citation>
    <scope>NUCLEOTIDE SEQUENCE [LARGE SCALE GENOMIC DNA]</scope>
    <source>
        <strain evidence="5 6">DSM 22071</strain>
    </source>
</reference>
<dbReference type="Pfam" id="PF13458">
    <property type="entry name" value="Peripla_BP_6"/>
    <property type="match status" value="1"/>
</dbReference>
<evidence type="ECO:0000256" key="3">
    <source>
        <dbReference type="SAM" id="SignalP"/>
    </source>
</evidence>
<dbReference type="InterPro" id="IPR051010">
    <property type="entry name" value="BCAA_transport"/>
</dbReference>
<dbReference type="Gene3D" id="3.40.50.2300">
    <property type="match status" value="2"/>
</dbReference>
<dbReference type="SUPFAM" id="SSF53822">
    <property type="entry name" value="Periplasmic binding protein-like I"/>
    <property type="match status" value="1"/>
</dbReference>
<gene>
    <name evidence="5" type="ORF">HNR37_001735</name>
</gene>
<name>A0A7W7Y5E4_9BACT</name>
<evidence type="ECO:0000313" key="6">
    <source>
        <dbReference type="Proteomes" id="UP000528322"/>
    </source>
</evidence>
<dbReference type="CDD" id="cd19979">
    <property type="entry name" value="PBP1_ABC_ligand_binding-like"/>
    <property type="match status" value="1"/>
</dbReference>
<sequence>MHKFVFFLLLIIATNTAMADSQTIRIGLNADMSGPDYRSGEAIRRGTELAISQINADGGVLGRSLELVVRDHRRNPARGIVNVQELASDSNVVAIMGGKHTPVILAELEHIHKVEIPYLVPWAAGTSVVENGYHLNYVFRVSVRDEYAGNFLVQYAAYQGYERIALLLEHTGWGRSNERAITDALQQHQMQLVRTDWFNWGQDVFDDALQRFKETEADVIIFVGNVPDGIAMAQALLQLPEPERFPVISHWGITGGDFQEVLAEELPQLDVAFLQTFSFFNPPYPERAELLARQYVDRYDDTDNWQQIMAPTGVAHAYDLTHLLAQAIERAGSTDRAQVKAALEEIDFHPGVVRDYVQPFTADYRDALSIDDFSMARFCNGTIKPSSITCEEE</sequence>
<comment type="similarity">
    <text evidence="1">Belongs to the leucine-binding protein family.</text>
</comment>
<evidence type="ECO:0000256" key="2">
    <source>
        <dbReference type="ARBA" id="ARBA00022729"/>
    </source>
</evidence>
<dbReference type="RefSeq" id="WP_183732831.1">
    <property type="nucleotide sequence ID" value="NZ_JACHID010000010.1"/>
</dbReference>